<accession>A0A9D1LK21</accession>
<protein>
    <submittedName>
        <fullName evidence="4">PhzF family phenazine biosynthesis protein</fullName>
    </submittedName>
</protein>
<dbReference type="Pfam" id="PF02567">
    <property type="entry name" value="PhzC-PhzF"/>
    <property type="match status" value="1"/>
</dbReference>
<dbReference type="EMBL" id="DVMR01000038">
    <property type="protein sequence ID" value="HIU43558.1"/>
    <property type="molecule type" value="Genomic_DNA"/>
</dbReference>
<sequence length="259" mass="28521">MKYYVVDAFTKELFAGNPAGICPVADWPEERLMQSIAAENNLSETAFIRKSGEKYDIRWFTPTGEFDLCGHATLASGFVVMNLLELGRQAVDFSSMSGLLRVTREGELYQLDFPARPPRQIAPLPIVAQALGARPRALYLARDHVALFDTVDEVRALAPDFDAMRRIEGCIGLVATAPGDGSCDFVSRYFAPHDGIVEDPVTGSAHCTLVPFWSERLGRREVTARQISARGGTLYCRDEGERVLIAGHAALYLTGELHL</sequence>
<evidence type="ECO:0000256" key="1">
    <source>
        <dbReference type="ARBA" id="ARBA00008270"/>
    </source>
</evidence>
<evidence type="ECO:0000313" key="5">
    <source>
        <dbReference type="Proteomes" id="UP000824073"/>
    </source>
</evidence>
<dbReference type="SUPFAM" id="SSF54506">
    <property type="entry name" value="Diaminopimelate epimerase-like"/>
    <property type="match status" value="1"/>
</dbReference>
<reference evidence="4" key="2">
    <citation type="journal article" date="2021" name="PeerJ">
        <title>Extensive microbial diversity within the chicken gut microbiome revealed by metagenomics and culture.</title>
        <authorList>
            <person name="Gilroy R."/>
            <person name="Ravi A."/>
            <person name="Getino M."/>
            <person name="Pursley I."/>
            <person name="Horton D.L."/>
            <person name="Alikhan N.F."/>
            <person name="Baker D."/>
            <person name="Gharbi K."/>
            <person name="Hall N."/>
            <person name="Watson M."/>
            <person name="Adriaenssens E.M."/>
            <person name="Foster-Nyarko E."/>
            <person name="Jarju S."/>
            <person name="Secka A."/>
            <person name="Antonio M."/>
            <person name="Oren A."/>
            <person name="Chaudhuri R.R."/>
            <person name="La Ragione R."/>
            <person name="Hildebrand F."/>
            <person name="Pallen M.J."/>
        </authorList>
    </citation>
    <scope>NUCLEOTIDE SEQUENCE</scope>
    <source>
        <strain evidence="4">CHK191-8634</strain>
    </source>
</reference>
<feature type="active site" evidence="3">
    <location>
        <position position="44"/>
    </location>
</feature>
<comment type="similarity">
    <text evidence="1">Belongs to the PhzF family.</text>
</comment>
<evidence type="ECO:0000256" key="3">
    <source>
        <dbReference type="PIRSR" id="PIRSR016184-1"/>
    </source>
</evidence>
<dbReference type="PIRSF" id="PIRSF016184">
    <property type="entry name" value="PhzC_PhzF"/>
    <property type="match status" value="1"/>
</dbReference>
<dbReference type="PANTHER" id="PTHR13774">
    <property type="entry name" value="PHENAZINE BIOSYNTHESIS PROTEIN"/>
    <property type="match status" value="1"/>
</dbReference>
<dbReference type="AlphaFoldDB" id="A0A9D1LK21"/>
<comment type="caution">
    <text evidence="4">The sequence shown here is derived from an EMBL/GenBank/DDBJ whole genome shotgun (WGS) entry which is preliminary data.</text>
</comment>
<dbReference type="NCBIfam" id="TIGR00654">
    <property type="entry name" value="PhzF_family"/>
    <property type="match status" value="1"/>
</dbReference>
<evidence type="ECO:0000313" key="4">
    <source>
        <dbReference type="EMBL" id="HIU43558.1"/>
    </source>
</evidence>
<keyword evidence="2" id="KW-0413">Isomerase</keyword>
<reference evidence="4" key="1">
    <citation type="submission" date="2020-10" db="EMBL/GenBank/DDBJ databases">
        <authorList>
            <person name="Gilroy R."/>
        </authorList>
    </citation>
    <scope>NUCLEOTIDE SEQUENCE</scope>
    <source>
        <strain evidence="4">CHK191-8634</strain>
    </source>
</reference>
<organism evidence="4 5">
    <name type="scientific">Candidatus Ventrousia excrementavium</name>
    <dbReference type="NCBI Taxonomy" id="2840961"/>
    <lineage>
        <taxon>Bacteria</taxon>
        <taxon>Bacillati</taxon>
        <taxon>Bacillota</taxon>
        <taxon>Clostridia</taxon>
        <taxon>Eubacteriales</taxon>
        <taxon>Clostridiaceae</taxon>
        <taxon>Clostridiaceae incertae sedis</taxon>
        <taxon>Candidatus Ventrousia</taxon>
    </lineage>
</organism>
<dbReference type="Proteomes" id="UP000824073">
    <property type="component" value="Unassembled WGS sequence"/>
</dbReference>
<proteinExistence type="inferred from homology"/>
<gene>
    <name evidence="4" type="ORF">IAB67_04590</name>
</gene>
<dbReference type="PANTHER" id="PTHR13774:SF17">
    <property type="entry name" value="PHENAZINE BIOSYNTHESIS-LIKE DOMAIN-CONTAINING PROTEIN"/>
    <property type="match status" value="1"/>
</dbReference>
<evidence type="ECO:0000256" key="2">
    <source>
        <dbReference type="ARBA" id="ARBA00023235"/>
    </source>
</evidence>
<name>A0A9D1LK21_9CLOT</name>
<dbReference type="GO" id="GO:0005737">
    <property type="term" value="C:cytoplasm"/>
    <property type="evidence" value="ECO:0007669"/>
    <property type="project" value="TreeGrafter"/>
</dbReference>
<dbReference type="Gene3D" id="3.10.310.10">
    <property type="entry name" value="Diaminopimelate Epimerase, Chain A, domain 1"/>
    <property type="match status" value="2"/>
</dbReference>
<dbReference type="GO" id="GO:0016853">
    <property type="term" value="F:isomerase activity"/>
    <property type="evidence" value="ECO:0007669"/>
    <property type="project" value="UniProtKB-KW"/>
</dbReference>
<dbReference type="InterPro" id="IPR003719">
    <property type="entry name" value="Phenazine_PhzF-like"/>
</dbReference>